<accession>A0ABU7FY74</accession>
<name>A0ABU7FY74_9ACTN</name>
<reference evidence="1" key="1">
    <citation type="submission" date="2024-01" db="EMBL/GenBank/DDBJ databases">
        <title>First draft genome sequence data of TA4-1, the type strain of Gram-positive actinobacterium Streptomyces chiangmaiensis.</title>
        <authorList>
            <person name="Yasawong M."/>
            <person name="Nantapong N."/>
        </authorList>
    </citation>
    <scope>NUCLEOTIDE SEQUENCE</scope>
    <source>
        <strain evidence="1">TA4-1</strain>
    </source>
</reference>
<proteinExistence type="predicted"/>
<evidence type="ECO:0000313" key="1">
    <source>
        <dbReference type="EMBL" id="MED7828898.1"/>
    </source>
</evidence>
<comment type="caution">
    <text evidence="1">The sequence shown here is derived from an EMBL/GenBank/DDBJ whole genome shotgun (WGS) entry which is preliminary data.</text>
</comment>
<keyword evidence="2" id="KW-1185">Reference proteome</keyword>
<dbReference type="RefSeq" id="WP_329513200.1">
    <property type="nucleotide sequence ID" value="NZ_BAAAYZ010000126.1"/>
</dbReference>
<gene>
    <name evidence="1" type="ORF">VXC91_45530</name>
</gene>
<protein>
    <submittedName>
        <fullName evidence="1">Uncharacterized protein</fullName>
    </submittedName>
</protein>
<organism evidence="1 2">
    <name type="scientific">Streptomyces chiangmaiensis</name>
    <dbReference type="NCBI Taxonomy" id="766497"/>
    <lineage>
        <taxon>Bacteria</taxon>
        <taxon>Bacillati</taxon>
        <taxon>Actinomycetota</taxon>
        <taxon>Actinomycetes</taxon>
        <taxon>Kitasatosporales</taxon>
        <taxon>Streptomycetaceae</taxon>
        <taxon>Streptomyces</taxon>
    </lineage>
</organism>
<dbReference type="Proteomes" id="UP001333996">
    <property type="component" value="Unassembled WGS sequence"/>
</dbReference>
<dbReference type="EMBL" id="JAYWVC010000561">
    <property type="protein sequence ID" value="MED7828898.1"/>
    <property type="molecule type" value="Genomic_DNA"/>
</dbReference>
<evidence type="ECO:0000313" key="2">
    <source>
        <dbReference type="Proteomes" id="UP001333996"/>
    </source>
</evidence>
<sequence>MTPYDTGVAPDPFACSIGRFESLTALLSGDQAAGWTHAELEEELDHRGRELLRQLMQDHLDLRAVREEGQVRQAKAKAVGADGCLRPYREYAHARHLACLFGLVRVRRVAFRQKGLHNVYVADAQLALPAGRHSMGLRRLAVLEAVRGSFDQAAAAVDRRCGPVLGKRQLRQLLHAARGEVVNSFVYVEACVLAGRAVGGGYCW</sequence>